<proteinExistence type="predicted"/>
<evidence type="ECO:0000313" key="2">
    <source>
        <dbReference type="Proteomes" id="UP001066276"/>
    </source>
</evidence>
<reference evidence="1" key="1">
    <citation type="journal article" date="2022" name="bioRxiv">
        <title>Sequencing and chromosome-scale assembly of the giantPleurodeles waltlgenome.</title>
        <authorList>
            <person name="Brown T."/>
            <person name="Elewa A."/>
            <person name="Iarovenko S."/>
            <person name="Subramanian E."/>
            <person name="Araus A.J."/>
            <person name="Petzold A."/>
            <person name="Susuki M."/>
            <person name="Suzuki K.-i.T."/>
            <person name="Hayashi T."/>
            <person name="Toyoda A."/>
            <person name="Oliveira C."/>
            <person name="Osipova E."/>
            <person name="Leigh N.D."/>
            <person name="Simon A."/>
            <person name="Yun M.H."/>
        </authorList>
    </citation>
    <scope>NUCLEOTIDE SEQUENCE</scope>
    <source>
        <strain evidence="1">20211129_DDA</strain>
        <tissue evidence="1">Liver</tissue>
    </source>
</reference>
<name>A0AAV7RTW9_PLEWA</name>
<comment type="caution">
    <text evidence="1">The sequence shown here is derived from an EMBL/GenBank/DDBJ whole genome shotgun (WGS) entry which is preliminary data.</text>
</comment>
<dbReference type="AlphaFoldDB" id="A0AAV7RTW9"/>
<accession>A0AAV7RTW9</accession>
<keyword evidence="2" id="KW-1185">Reference proteome</keyword>
<sequence>MVKWVRAVRGAGCVLPAPGRQALRVGVDSNLPPNLGHCLGSLKLQLSIGDRRSRRAHRAVMAAGPMLI</sequence>
<dbReference type="EMBL" id="JANPWB010000009">
    <property type="protein sequence ID" value="KAJ1155081.1"/>
    <property type="molecule type" value="Genomic_DNA"/>
</dbReference>
<organism evidence="1 2">
    <name type="scientific">Pleurodeles waltl</name>
    <name type="common">Iberian ribbed newt</name>
    <dbReference type="NCBI Taxonomy" id="8319"/>
    <lineage>
        <taxon>Eukaryota</taxon>
        <taxon>Metazoa</taxon>
        <taxon>Chordata</taxon>
        <taxon>Craniata</taxon>
        <taxon>Vertebrata</taxon>
        <taxon>Euteleostomi</taxon>
        <taxon>Amphibia</taxon>
        <taxon>Batrachia</taxon>
        <taxon>Caudata</taxon>
        <taxon>Salamandroidea</taxon>
        <taxon>Salamandridae</taxon>
        <taxon>Pleurodelinae</taxon>
        <taxon>Pleurodeles</taxon>
    </lineage>
</organism>
<dbReference type="Proteomes" id="UP001066276">
    <property type="component" value="Chromosome 5"/>
</dbReference>
<evidence type="ECO:0000313" key="1">
    <source>
        <dbReference type="EMBL" id="KAJ1155081.1"/>
    </source>
</evidence>
<gene>
    <name evidence="1" type="ORF">NDU88_007817</name>
</gene>
<protein>
    <submittedName>
        <fullName evidence="1">Uncharacterized protein</fullName>
    </submittedName>
</protein>